<dbReference type="Pfam" id="PF09326">
    <property type="entry name" value="NADH_dhqG_C"/>
    <property type="match status" value="1"/>
</dbReference>
<evidence type="ECO:0000313" key="6">
    <source>
        <dbReference type="Proteomes" id="UP000785783"/>
    </source>
</evidence>
<name>A0A937L6V5_9PROT</name>
<dbReference type="InterPro" id="IPR015405">
    <property type="entry name" value="NDUFS1-like_C"/>
</dbReference>
<accession>A0A937L6V5</accession>
<dbReference type="GO" id="GO:0016020">
    <property type="term" value="C:membrane"/>
    <property type="evidence" value="ECO:0007669"/>
    <property type="project" value="TreeGrafter"/>
</dbReference>
<dbReference type="GO" id="GO:0051536">
    <property type="term" value="F:iron-sulfur cluster binding"/>
    <property type="evidence" value="ECO:0007669"/>
    <property type="project" value="InterPro"/>
</dbReference>
<evidence type="ECO:0000256" key="1">
    <source>
        <dbReference type="ARBA" id="ARBA00001966"/>
    </source>
</evidence>
<dbReference type="Gene3D" id="3.40.50.740">
    <property type="match status" value="1"/>
</dbReference>
<dbReference type="PANTHER" id="PTHR43105">
    <property type="entry name" value="RESPIRATORY NITRATE REDUCTASE"/>
    <property type="match status" value="1"/>
</dbReference>
<feature type="non-terminal residue" evidence="5">
    <location>
        <position position="1"/>
    </location>
</feature>
<dbReference type="AlphaFoldDB" id="A0A937L6V5"/>
<organism evidence="5 6">
    <name type="scientific">PS1 clade bacterium</name>
    <dbReference type="NCBI Taxonomy" id="2175152"/>
    <lineage>
        <taxon>Bacteria</taxon>
        <taxon>Pseudomonadati</taxon>
        <taxon>Pseudomonadota</taxon>
        <taxon>Alphaproteobacteria</taxon>
        <taxon>PS1 clade</taxon>
    </lineage>
</organism>
<reference evidence="5" key="1">
    <citation type="submission" date="2020-10" db="EMBL/GenBank/DDBJ databases">
        <title>Microbiome of the Black Sea water column analyzed by genome centric metagenomics.</title>
        <authorList>
            <person name="Cabello-Yeves P.J."/>
            <person name="Callieri C."/>
            <person name="Picazo A."/>
            <person name="Mehrshad M."/>
            <person name="Haro-Moreno J.M."/>
            <person name="Roda-Garcia J."/>
            <person name="Dzembekova N."/>
            <person name="Slabakova V."/>
            <person name="Slabakova N."/>
            <person name="Moncheva S."/>
            <person name="Rodriguez-Valera F."/>
        </authorList>
    </citation>
    <scope>NUCLEOTIDE SEQUENCE</scope>
    <source>
        <strain evidence="5">BS307-5m-G5</strain>
    </source>
</reference>
<dbReference type="InterPro" id="IPR006656">
    <property type="entry name" value="Mopterin_OxRdtase"/>
</dbReference>
<dbReference type="Proteomes" id="UP000785783">
    <property type="component" value="Unassembled WGS sequence"/>
</dbReference>
<proteinExistence type="predicted"/>
<evidence type="ECO:0000313" key="5">
    <source>
        <dbReference type="EMBL" id="MBL6761880.1"/>
    </source>
</evidence>
<dbReference type="EMBL" id="JADHOK010000044">
    <property type="protein sequence ID" value="MBL6761880.1"/>
    <property type="molecule type" value="Genomic_DNA"/>
</dbReference>
<feature type="domain" description="NADH-ubiquinone oxidoreductase 75 kDa subunit mitochondrial-like" evidence="4">
    <location>
        <begin position="205"/>
        <end position="236"/>
    </location>
</feature>
<dbReference type="Pfam" id="PF00384">
    <property type="entry name" value="Molybdopterin"/>
    <property type="match status" value="1"/>
</dbReference>
<comment type="caution">
    <text evidence="5">The sequence shown here is derived from an EMBL/GenBank/DDBJ whole genome shotgun (WGS) entry which is preliminary data.</text>
</comment>
<sequence>LQNATKPMIIVGQGALTRDDGAAVLAAAIELAAKTGATFNVLHTAAARVAGLDLGLLPGEGGHDVAAMQEAAQSGAVENVILYGADEIAGATFGDAFVVYIGSHGDRGAHRADVILPAAAYTEKQATYVNTEGRAQMTEQAAFPPGEAREDWKIFRALSARLDATLPYDNLSALRAAMYEAAPQLAALDQISEAGTPEAPEAAGHGGLGADAFAYAVSDFYFTNPIARASAIMADCAKAKGMHDDAAKGKEGTGTNG</sequence>
<comment type="cofactor">
    <cofactor evidence="1">
        <name>[4Fe-4S] cluster</name>
        <dbReference type="ChEBI" id="CHEBI:49883"/>
    </cofactor>
</comment>
<dbReference type="GO" id="GO:0016651">
    <property type="term" value="F:oxidoreductase activity, acting on NAD(P)H"/>
    <property type="evidence" value="ECO:0007669"/>
    <property type="project" value="InterPro"/>
</dbReference>
<dbReference type="InterPro" id="IPR050123">
    <property type="entry name" value="Prok_molybdopt-oxidoreductase"/>
</dbReference>
<evidence type="ECO:0000259" key="3">
    <source>
        <dbReference type="Pfam" id="PF00384"/>
    </source>
</evidence>
<evidence type="ECO:0000256" key="2">
    <source>
        <dbReference type="ARBA" id="ARBA00034078"/>
    </source>
</evidence>
<gene>
    <name evidence="5" type="ORF">ISQ19_04200</name>
</gene>
<dbReference type="SUPFAM" id="SSF53706">
    <property type="entry name" value="Formate dehydrogenase/DMSO reductase, domains 1-3"/>
    <property type="match status" value="1"/>
</dbReference>
<protein>
    <submittedName>
        <fullName evidence="5">Molybdopterin-dependent oxidoreductase</fullName>
    </submittedName>
</protein>
<comment type="cofactor">
    <cofactor evidence="2">
        <name>[2Fe-2S] cluster</name>
        <dbReference type="ChEBI" id="CHEBI:190135"/>
    </cofactor>
</comment>
<evidence type="ECO:0000259" key="4">
    <source>
        <dbReference type="Pfam" id="PF09326"/>
    </source>
</evidence>
<feature type="domain" description="Molybdopterin oxidoreductase" evidence="3">
    <location>
        <begin position="2"/>
        <end position="160"/>
    </location>
</feature>
<dbReference type="PANTHER" id="PTHR43105:SF13">
    <property type="entry name" value="NADH-UBIQUINONE OXIDOREDUCTASE 75 KDA SUBUNIT, MITOCHONDRIAL"/>
    <property type="match status" value="1"/>
</dbReference>